<dbReference type="EMBL" id="CP074352">
    <property type="protein sequence ID" value="UYU31391.1"/>
    <property type="molecule type" value="Genomic_DNA"/>
</dbReference>
<name>A0ABY6JC39_9ENTR</name>
<keyword evidence="2" id="KW-1185">Reference proteome</keyword>
<proteinExistence type="predicted"/>
<dbReference type="RefSeq" id="WP_264384802.1">
    <property type="nucleotide sequence ID" value="NZ_CP074352.1"/>
</dbReference>
<accession>A0ABY6JC39</accession>
<reference evidence="1 2" key="1">
    <citation type="submission" date="2021-05" db="EMBL/GenBank/DDBJ databases">
        <title>Isolation, identification, and the growth promoting effects of Pantoea dispersa strain YSD J2 from the aboveground leaves of Cyperus esculentus L.Var. Sativus.</title>
        <authorList>
            <person name="Wang S."/>
            <person name="Tang X.M."/>
            <person name="Huang Y.N."/>
        </authorList>
    </citation>
    <scope>NUCLEOTIDE SEQUENCE [LARGE SCALE GENOMIC DNA]</scope>
    <source>
        <strain evidence="2">YSD YN2</strain>
    </source>
</reference>
<sequence length="60" mass="6781">MAAINRDFFAGIVLIRLRNTLAKMRKSPGNKALARIKPMNSHRLEHFFWRALRGCAGDAA</sequence>
<organism evidence="1 2">
    <name type="scientific">Siccibacter colletis</name>
    <dbReference type="NCBI Taxonomy" id="1505757"/>
    <lineage>
        <taxon>Bacteria</taxon>
        <taxon>Pseudomonadati</taxon>
        <taxon>Pseudomonadota</taxon>
        <taxon>Gammaproteobacteria</taxon>
        <taxon>Enterobacterales</taxon>
        <taxon>Enterobacteriaceae</taxon>
        <taxon>Siccibacter</taxon>
    </lineage>
</organism>
<evidence type="ECO:0000313" key="1">
    <source>
        <dbReference type="EMBL" id="UYU31391.1"/>
    </source>
</evidence>
<protein>
    <submittedName>
        <fullName evidence="1">Uncharacterized protein</fullName>
    </submittedName>
</protein>
<dbReference type="Proteomes" id="UP001156318">
    <property type="component" value="Chromosome"/>
</dbReference>
<gene>
    <name evidence="1" type="ORF">KFZ77_16380</name>
</gene>
<evidence type="ECO:0000313" key="2">
    <source>
        <dbReference type="Proteomes" id="UP001156318"/>
    </source>
</evidence>